<dbReference type="FunFam" id="3.40.30.10:FF:000036">
    <property type="entry name" value="anterior gradient protein 2 homolog"/>
    <property type="match status" value="1"/>
</dbReference>
<keyword evidence="5" id="KW-1185">Reference proteome</keyword>
<dbReference type="SUPFAM" id="SSF52833">
    <property type="entry name" value="Thioredoxin-like"/>
    <property type="match status" value="1"/>
</dbReference>
<evidence type="ECO:0000256" key="1">
    <source>
        <dbReference type="ARBA" id="ARBA00022729"/>
    </source>
</evidence>
<dbReference type="Ensembl" id="ENSAPOT00000034374.1">
    <property type="protein sequence ID" value="ENSAPOP00000033192.1"/>
    <property type="gene ID" value="ENSAPOG00000021618.1"/>
</dbReference>
<dbReference type="Pfam" id="PF13899">
    <property type="entry name" value="Thioredoxin_7"/>
    <property type="match status" value="1"/>
</dbReference>
<evidence type="ECO:0000313" key="5">
    <source>
        <dbReference type="Proteomes" id="UP000257200"/>
    </source>
</evidence>
<evidence type="ECO:0000313" key="4">
    <source>
        <dbReference type="Ensembl" id="ENSAPOP00000033192.1"/>
    </source>
</evidence>
<dbReference type="InterPro" id="IPR036249">
    <property type="entry name" value="Thioredoxin-like_sf"/>
</dbReference>
<keyword evidence="1 3" id="KW-0732">Signal</keyword>
<dbReference type="STRING" id="80966.ENSAPOP00000033192"/>
<organism evidence="4 5">
    <name type="scientific">Acanthochromis polyacanthus</name>
    <name type="common">spiny chromis</name>
    <dbReference type="NCBI Taxonomy" id="80966"/>
    <lineage>
        <taxon>Eukaryota</taxon>
        <taxon>Metazoa</taxon>
        <taxon>Chordata</taxon>
        <taxon>Craniata</taxon>
        <taxon>Vertebrata</taxon>
        <taxon>Euteleostomi</taxon>
        <taxon>Actinopterygii</taxon>
        <taxon>Neopterygii</taxon>
        <taxon>Teleostei</taxon>
        <taxon>Neoteleostei</taxon>
        <taxon>Acanthomorphata</taxon>
        <taxon>Ovalentaria</taxon>
        <taxon>Pomacentridae</taxon>
        <taxon>Acanthochromis</taxon>
    </lineage>
</organism>
<evidence type="ECO:0000256" key="2">
    <source>
        <dbReference type="ARBA" id="ARBA00038124"/>
    </source>
</evidence>
<name>A0A3Q1H088_9TELE</name>
<dbReference type="GeneTree" id="ENSGT00530000063273"/>
<dbReference type="Proteomes" id="UP000257200">
    <property type="component" value="Unplaced"/>
</dbReference>
<proteinExistence type="inferred from homology"/>
<dbReference type="Gene3D" id="3.40.30.10">
    <property type="entry name" value="Glutaredoxin"/>
    <property type="match status" value="1"/>
</dbReference>
<comment type="similarity">
    <text evidence="2">Belongs to the AGR family.</text>
</comment>
<dbReference type="AlphaFoldDB" id="A0A3Q1H088"/>
<dbReference type="PANTHER" id="PTHR15337">
    <property type="entry name" value="ANTERIOR GRADIENT PROTEIN-RELATED"/>
    <property type="match status" value="1"/>
</dbReference>
<dbReference type="OrthoDB" id="262308at2759"/>
<reference evidence="4" key="1">
    <citation type="submission" date="2025-05" db="UniProtKB">
        <authorList>
            <consortium name="Ensembl"/>
        </authorList>
    </citation>
    <scope>IDENTIFICATION</scope>
</reference>
<evidence type="ECO:0000256" key="3">
    <source>
        <dbReference type="SAM" id="SignalP"/>
    </source>
</evidence>
<sequence>MLRWVSFALLVGICASAGEEKKKTGNPPVSLSRGWGNTINWVKTYEDGLSKMEKSQKPLMVIHHREDCPHSQALKKVFAADKTVQKMAREGFIMLNVVEETGDPNLALDGYYVPRIVFVDPRKAVRNDIIGQYEQMFAYGPEDMGILADNMRKAKVLLKTEL</sequence>
<dbReference type="GeneID" id="110967253"/>
<dbReference type="RefSeq" id="XP_022072495.1">
    <property type="nucleotide sequence ID" value="XM_022216803.2"/>
</dbReference>
<dbReference type="InterPro" id="IPR051099">
    <property type="entry name" value="AGR/TXD"/>
</dbReference>
<feature type="chain" id="PRO_5044598026" evidence="3">
    <location>
        <begin position="17"/>
        <end position="162"/>
    </location>
</feature>
<protein>
    <submittedName>
        <fullName evidence="4">Anterior gradient 1</fullName>
    </submittedName>
</protein>
<dbReference type="GO" id="GO:0005783">
    <property type="term" value="C:endoplasmic reticulum"/>
    <property type="evidence" value="ECO:0007669"/>
    <property type="project" value="TreeGrafter"/>
</dbReference>
<dbReference type="Ensembl" id="ENSAPOT00000027813.1">
    <property type="protein sequence ID" value="ENSAPOP00000033184.1"/>
    <property type="gene ID" value="ENSAPOG00000021618.1"/>
</dbReference>
<accession>A0A3Q1H088</accession>
<feature type="signal peptide" evidence="3">
    <location>
        <begin position="1"/>
        <end position="16"/>
    </location>
</feature>
<dbReference type="CTD" id="335309"/>
<dbReference type="PANTHER" id="PTHR15337:SF5">
    <property type="entry name" value="ANTERIOR GRADIENT PROTEIN 3"/>
    <property type="match status" value="1"/>
</dbReference>
<dbReference type="GO" id="GO:0031101">
    <property type="term" value="P:fin regeneration"/>
    <property type="evidence" value="ECO:0007669"/>
    <property type="project" value="Ensembl"/>
</dbReference>